<reference evidence="1 2" key="1">
    <citation type="submission" date="2019-06" db="EMBL/GenBank/DDBJ databases">
        <title>Genomic Encyclopedia of Archaeal and Bacterial Type Strains, Phase II (KMG-II): from individual species to whole genera.</title>
        <authorList>
            <person name="Goeker M."/>
        </authorList>
    </citation>
    <scope>NUCLEOTIDE SEQUENCE [LARGE SCALE GENOMIC DNA]</scope>
    <source>
        <strain evidence="1 2">DSM 18423</strain>
    </source>
</reference>
<dbReference type="Proteomes" id="UP000320582">
    <property type="component" value="Unassembled WGS sequence"/>
</dbReference>
<sequence>MEVITSQNSNVAARPLPALFTRSDSFVEVSTPKQKWAKTAG</sequence>
<evidence type="ECO:0000313" key="2">
    <source>
        <dbReference type="Proteomes" id="UP000320582"/>
    </source>
</evidence>
<name>A0A543KB46_9RHOB</name>
<organism evidence="1 2">
    <name type="scientific">Roseinatronobacter monicus</name>
    <dbReference type="NCBI Taxonomy" id="393481"/>
    <lineage>
        <taxon>Bacteria</taxon>
        <taxon>Pseudomonadati</taxon>
        <taxon>Pseudomonadota</taxon>
        <taxon>Alphaproteobacteria</taxon>
        <taxon>Rhodobacterales</taxon>
        <taxon>Paracoccaceae</taxon>
        <taxon>Roseinatronobacter</taxon>
    </lineage>
</organism>
<comment type="caution">
    <text evidence="1">The sequence shown here is derived from an EMBL/GenBank/DDBJ whole genome shotgun (WGS) entry which is preliminary data.</text>
</comment>
<proteinExistence type="predicted"/>
<protein>
    <submittedName>
        <fullName evidence="1">Uncharacterized protein</fullName>
    </submittedName>
</protein>
<dbReference type="AlphaFoldDB" id="A0A543KB46"/>
<dbReference type="EMBL" id="VFPT01000001">
    <property type="protein sequence ID" value="TQM92301.1"/>
    <property type="molecule type" value="Genomic_DNA"/>
</dbReference>
<evidence type="ECO:0000313" key="1">
    <source>
        <dbReference type="EMBL" id="TQM92301.1"/>
    </source>
</evidence>
<gene>
    <name evidence="1" type="ORF">BD293_0897</name>
</gene>
<accession>A0A543KB46</accession>
<keyword evidence="2" id="KW-1185">Reference proteome</keyword>